<keyword evidence="1" id="KW-1133">Transmembrane helix</keyword>
<evidence type="ECO:0000313" key="3">
    <source>
        <dbReference type="Proteomes" id="UP000036520"/>
    </source>
</evidence>
<dbReference type="RefSeq" id="WP_048643038.1">
    <property type="nucleotide sequence ID" value="NZ_CP012040.1"/>
</dbReference>
<sequence length="249" mass="29449">MNIEDKIDWNGWMLLVAVLALIASVIIPFAQKKYEEYRAKRNFQYYLKKQIGLILNLLTSEKLEYHEPSVKNEPKKELFFIQDFVGALRKDFKEHKNSVQPRVIFMLLMNVQKLCHFAYQLRRIISTIDLQSITDKTLEHGKELSKKELNNIYGLILICESFMGISLFHDRFDSIKSIKRDIENDIWKGLTVEKDLLTNQDRLNEDLLILNDNENSLKELSDILLIINQETKKYFDYENLQKKRKKGSS</sequence>
<evidence type="ECO:0000256" key="1">
    <source>
        <dbReference type="SAM" id="Phobius"/>
    </source>
</evidence>
<protein>
    <submittedName>
        <fullName evidence="2">Uncharacterized protein</fullName>
    </submittedName>
</protein>
<proteinExistence type="predicted"/>
<keyword evidence="1" id="KW-0812">Transmembrane</keyword>
<gene>
    <name evidence="2" type="ORF">CA2015_3478</name>
</gene>
<reference evidence="2 3" key="1">
    <citation type="submission" date="2015-07" db="EMBL/GenBank/DDBJ databases">
        <authorList>
            <person name="Kim K.M."/>
        </authorList>
    </citation>
    <scope>NUCLEOTIDE SEQUENCE [LARGE SCALE GENOMIC DNA]</scope>
    <source>
        <strain evidence="2 3">KCTC 12363</strain>
    </source>
</reference>
<evidence type="ECO:0000313" key="2">
    <source>
        <dbReference type="EMBL" id="AKP52864.1"/>
    </source>
</evidence>
<dbReference type="STRING" id="320787.CA2015_3478"/>
<dbReference type="Proteomes" id="UP000036520">
    <property type="component" value="Chromosome"/>
</dbReference>
<dbReference type="EMBL" id="CP012040">
    <property type="protein sequence ID" value="AKP52864.1"/>
    <property type="molecule type" value="Genomic_DNA"/>
</dbReference>
<feature type="transmembrane region" description="Helical" evidence="1">
    <location>
        <begin position="12"/>
        <end position="30"/>
    </location>
</feature>
<dbReference type="AlphaFoldDB" id="A0A0H4PF27"/>
<dbReference type="OrthoDB" id="1493518at2"/>
<keyword evidence="3" id="KW-1185">Reference proteome</keyword>
<organism evidence="2 3">
    <name type="scientific">Cyclobacterium amurskyense</name>
    <dbReference type="NCBI Taxonomy" id="320787"/>
    <lineage>
        <taxon>Bacteria</taxon>
        <taxon>Pseudomonadati</taxon>
        <taxon>Bacteroidota</taxon>
        <taxon>Cytophagia</taxon>
        <taxon>Cytophagales</taxon>
        <taxon>Cyclobacteriaceae</taxon>
        <taxon>Cyclobacterium</taxon>
    </lineage>
</organism>
<accession>A0A0H4PF27</accession>
<name>A0A0H4PF27_9BACT</name>
<keyword evidence="1" id="KW-0472">Membrane</keyword>
<dbReference type="KEGG" id="camu:CA2015_3478"/>